<organism evidence="2">
    <name type="scientific">marine sediment metagenome</name>
    <dbReference type="NCBI Taxonomy" id="412755"/>
    <lineage>
        <taxon>unclassified sequences</taxon>
        <taxon>metagenomes</taxon>
        <taxon>ecological metagenomes</taxon>
    </lineage>
</organism>
<name>A0A0F9SZU4_9ZZZZ</name>
<dbReference type="AlphaFoldDB" id="A0A0F9SZU4"/>
<evidence type="ECO:0000313" key="2">
    <source>
        <dbReference type="EMBL" id="KKN74430.1"/>
    </source>
</evidence>
<sequence>MTVFADTYDKATPAGSDDPAEADDRMRETKAAVQERENVDHYWPLTGTEVSNVDSGEHRKVTLRTGSAPTAVADKGFVYAKDVSGKAELFYRDEDGDEIQITTGGILNSLNLTGVQTAAGVKTFSSIPVLPASDPTADNQASRKKFVVDQIAAGAAGSAGETEEFNAAAPTSFTDLDLPNAGGQVPAANCLVFLMISHDSGATRNAFFRKNGSAFERRVSISSGLTEGVWVETDASGIIEWYLSANNTTVITSVAFIRL</sequence>
<dbReference type="EMBL" id="LAZR01000326">
    <property type="protein sequence ID" value="KKN74430.1"/>
    <property type="molecule type" value="Genomic_DNA"/>
</dbReference>
<comment type="caution">
    <text evidence="2">The sequence shown here is derived from an EMBL/GenBank/DDBJ whole genome shotgun (WGS) entry which is preliminary data.</text>
</comment>
<proteinExistence type="predicted"/>
<reference evidence="2" key="1">
    <citation type="journal article" date="2015" name="Nature">
        <title>Complex archaea that bridge the gap between prokaryotes and eukaryotes.</title>
        <authorList>
            <person name="Spang A."/>
            <person name="Saw J.H."/>
            <person name="Jorgensen S.L."/>
            <person name="Zaremba-Niedzwiedzka K."/>
            <person name="Martijn J."/>
            <person name="Lind A.E."/>
            <person name="van Eijk R."/>
            <person name="Schleper C."/>
            <person name="Guy L."/>
            <person name="Ettema T.J."/>
        </authorList>
    </citation>
    <scope>NUCLEOTIDE SEQUENCE</scope>
</reference>
<gene>
    <name evidence="2" type="ORF">LCGC14_0390500</name>
</gene>
<evidence type="ECO:0000256" key="1">
    <source>
        <dbReference type="SAM" id="MobiDB-lite"/>
    </source>
</evidence>
<feature type="region of interest" description="Disordered" evidence="1">
    <location>
        <begin position="1"/>
        <end position="25"/>
    </location>
</feature>
<accession>A0A0F9SZU4</accession>
<protein>
    <submittedName>
        <fullName evidence="2">Uncharacterized protein</fullName>
    </submittedName>
</protein>